<dbReference type="AlphaFoldDB" id="A0A5K4F8B8"/>
<dbReference type="Proteomes" id="UP000008854">
    <property type="component" value="Unassembled WGS sequence"/>
</dbReference>
<reference evidence="2" key="2">
    <citation type="submission" date="2019-11" db="UniProtKB">
        <authorList>
            <consortium name="WormBaseParasite"/>
        </authorList>
    </citation>
    <scope>IDENTIFICATION</scope>
    <source>
        <strain evidence="2">Puerto Rican</strain>
    </source>
</reference>
<dbReference type="InParanoid" id="A0A5K4F8B8"/>
<dbReference type="STRING" id="6183.A0A5K4F8B8"/>
<evidence type="ECO:0000313" key="2">
    <source>
        <dbReference type="WBParaSite" id="Smp_326830.1"/>
    </source>
</evidence>
<sequence length="164" mass="18377">MTFNTVYYSILLSNTSVVIIDGSIKLCEADTTLSAENDEVICSVDNTKVIWKPQPFPQCYKHCYLFTVEYGDVYLINSKNNGNKQIIKTTTEEFGIGENTQIHLTNAISDQIILPGGRVRHGSELNVTYQVGYAVNKSNQPITISRNGVWSVRSKCIPGMCRQF</sequence>
<organism evidence="1 2">
    <name type="scientific">Schistosoma mansoni</name>
    <name type="common">Blood fluke</name>
    <dbReference type="NCBI Taxonomy" id="6183"/>
    <lineage>
        <taxon>Eukaryota</taxon>
        <taxon>Metazoa</taxon>
        <taxon>Spiralia</taxon>
        <taxon>Lophotrochozoa</taxon>
        <taxon>Platyhelminthes</taxon>
        <taxon>Trematoda</taxon>
        <taxon>Digenea</taxon>
        <taxon>Strigeidida</taxon>
        <taxon>Schistosomatoidea</taxon>
        <taxon>Schistosomatidae</taxon>
        <taxon>Schistosoma</taxon>
    </lineage>
</organism>
<keyword evidence="1" id="KW-1185">Reference proteome</keyword>
<proteinExistence type="predicted"/>
<name>A0A5K4F8B8_SCHMA</name>
<evidence type="ECO:0000313" key="1">
    <source>
        <dbReference type="Proteomes" id="UP000008854"/>
    </source>
</evidence>
<dbReference type="WBParaSite" id="Smp_326830.1">
    <property type="protein sequence ID" value="Smp_326830.1"/>
    <property type="gene ID" value="Smp_326830"/>
</dbReference>
<protein>
    <submittedName>
        <fullName evidence="2">Uncharacterized protein</fullName>
    </submittedName>
</protein>
<accession>A0A5K4F8B8</accession>
<reference evidence="1" key="1">
    <citation type="journal article" date="2012" name="PLoS Negl. Trop. Dis.">
        <title>A systematically improved high quality genome and transcriptome of the human blood fluke Schistosoma mansoni.</title>
        <authorList>
            <person name="Protasio A.V."/>
            <person name="Tsai I.J."/>
            <person name="Babbage A."/>
            <person name="Nichol S."/>
            <person name="Hunt M."/>
            <person name="Aslett M.A."/>
            <person name="De Silva N."/>
            <person name="Velarde G.S."/>
            <person name="Anderson T.J."/>
            <person name="Clark R.C."/>
            <person name="Davidson C."/>
            <person name="Dillon G.P."/>
            <person name="Holroyd N.E."/>
            <person name="LoVerde P.T."/>
            <person name="Lloyd C."/>
            <person name="McQuillan J."/>
            <person name="Oliveira G."/>
            <person name="Otto T.D."/>
            <person name="Parker-Manuel S.J."/>
            <person name="Quail M.A."/>
            <person name="Wilson R.A."/>
            <person name="Zerlotini A."/>
            <person name="Dunne D.W."/>
            <person name="Berriman M."/>
        </authorList>
    </citation>
    <scope>NUCLEOTIDE SEQUENCE [LARGE SCALE GENOMIC DNA]</scope>
    <source>
        <strain evidence="1">Puerto Rican</strain>
    </source>
</reference>